<evidence type="ECO:0000256" key="9">
    <source>
        <dbReference type="ARBA" id="ARBA00047682"/>
    </source>
</evidence>
<name>A0A7S4CLB2_9EUGL</name>
<evidence type="ECO:0000256" key="11">
    <source>
        <dbReference type="RuleBase" id="RU361226"/>
    </source>
</evidence>
<keyword evidence="5 10" id="KW-0274">FAD</keyword>
<dbReference type="InterPro" id="IPR001433">
    <property type="entry name" value="OxRdtase_FAD/NAD-bd"/>
</dbReference>
<dbReference type="InterPro" id="IPR008333">
    <property type="entry name" value="Cbr1-like_FAD-bd_dom"/>
</dbReference>
<dbReference type="PROSITE" id="PS51384">
    <property type="entry name" value="FAD_FR"/>
    <property type="match status" value="1"/>
</dbReference>
<feature type="binding site" evidence="10">
    <location>
        <position position="141"/>
    </location>
    <ligand>
        <name>FAD</name>
        <dbReference type="ChEBI" id="CHEBI:57692"/>
    </ligand>
</feature>
<dbReference type="PRINTS" id="PR00371">
    <property type="entry name" value="FPNCR"/>
</dbReference>
<dbReference type="InterPro" id="IPR017938">
    <property type="entry name" value="Riboflavin_synthase-like_b-brl"/>
</dbReference>
<evidence type="ECO:0000256" key="6">
    <source>
        <dbReference type="ARBA" id="ARBA00023002"/>
    </source>
</evidence>
<feature type="binding site" evidence="10">
    <location>
        <position position="191"/>
    </location>
    <ligand>
        <name>FAD</name>
        <dbReference type="ChEBI" id="CHEBI:57692"/>
    </ligand>
</feature>
<dbReference type="CDD" id="cd22961">
    <property type="entry name" value="DD_TEX55-like"/>
    <property type="match status" value="1"/>
</dbReference>
<dbReference type="FunFam" id="2.40.30.10:FF:000032">
    <property type="entry name" value="NADH-cytochrome b5 reductase"/>
    <property type="match status" value="1"/>
</dbReference>
<dbReference type="Gene3D" id="3.40.50.80">
    <property type="entry name" value="Nucleotide-binding domain of ferredoxin-NADP reductase (FNR) module"/>
    <property type="match status" value="1"/>
</dbReference>
<dbReference type="InterPro" id="IPR001834">
    <property type="entry name" value="CBR-like"/>
</dbReference>
<dbReference type="PANTHER" id="PTHR19370:SF171">
    <property type="entry name" value="NADH-CYTOCHROME B5 REDUCTASE 2"/>
    <property type="match status" value="1"/>
</dbReference>
<dbReference type="Pfam" id="PF00175">
    <property type="entry name" value="NAD_binding_1"/>
    <property type="match status" value="1"/>
</dbReference>
<dbReference type="EMBL" id="HBJA01033830">
    <property type="protein sequence ID" value="CAE0800246.1"/>
    <property type="molecule type" value="Transcribed_RNA"/>
</dbReference>
<feature type="binding site" evidence="10">
    <location>
        <position position="124"/>
    </location>
    <ligand>
        <name>FAD</name>
        <dbReference type="ChEBI" id="CHEBI:57692"/>
    </ligand>
</feature>
<evidence type="ECO:0000256" key="10">
    <source>
        <dbReference type="PIRSR" id="PIRSR601834-1"/>
    </source>
</evidence>
<gene>
    <name evidence="13" type="ORF">EGYM00163_LOCUS11367</name>
</gene>
<dbReference type="InterPro" id="IPR001709">
    <property type="entry name" value="Flavoprot_Pyr_Nucl_cyt_Rdtase"/>
</dbReference>
<evidence type="ECO:0000256" key="4">
    <source>
        <dbReference type="ARBA" id="ARBA00022630"/>
    </source>
</evidence>
<evidence type="ECO:0000256" key="3">
    <source>
        <dbReference type="ARBA" id="ARBA00006105"/>
    </source>
</evidence>
<keyword evidence="7 11" id="KW-0520">NAD</keyword>
<sequence>MSDTGAAAQYLIDHQIPQLVNELMEKLLAAKPLQPVPFLLNLLDSRAGYAVGPPTSAVVAPGQCVFGEDWSSAPLLAKVSISHDTRVFTFGLPDANKPLGLSTCACLLAQGGRDDTGNPVVRPYTPVSTNAMVGKFELMVKIYPQGKLSQHMDAMGVGDTLNFKHIPFNVKTQYPFGKQKLGMFVGGTGITPMLQALHAVLGTPGDTTVVSMLYGSRTEADVLGKETLDGWCASHGHRLKVAHVLSHEPEGSAWRGERGFINKDLIAKYMPAPSDDCILFVCGPPPMYNALCGPRDQKELTGLLADMGYAAAQVYKF</sequence>
<evidence type="ECO:0000313" key="13">
    <source>
        <dbReference type="EMBL" id="CAE0800246.1"/>
    </source>
</evidence>
<comment type="cofactor">
    <cofactor evidence="1 10 11">
        <name>FAD</name>
        <dbReference type="ChEBI" id="CHEBI:57692"/>
    </cofactor>
</comment>
<evidence type="ECO:0000256" key="8">
    <source>
        <dbReference type="ARBA" id="ARBA00023128"/>
    </source>
</evidence>
<keyword evidence="6 11" id="KW-0560">Oxidoreductase</keyword>
<dbReference type="Pfam" id="PF00970">
    <property type="entry name" value="FAD_binding_6"/>
    <property type="match status" value="1"/>
</dbReference>
<feature type="domain" description="FAD-binding FR-type" evidence="12">
    <location>
        <begin position="68"/>
        <end position="182"/>
    </location>
</feature>
<comment type="subcellular location">
    <subcellularLocation>
        <location evidence="2">Mitochondrion</location>
    </subcellularLocation>
</comment>
<dbReference type="SUPFAM" id="SSF52343">
    <property type="entry name" value="Ferredoxin reductase-like, C-terminal NADP-linked domain"/>
    <property type="match status" value="1"/>
</dbReference>
<dbReference type="InterPro" id="IPR039261">
    <property type="entry name" value="FNR_nucleotide-bd"/>
</dbReference>
<dbReference type="AlphaFoldDB" id="A0A7S4CLB2"/>
<dbReference type="Gene3D" id="2.40.30.10">
    <property type="entry name" value="Translation factors"/>
    <property type="match status" value="1"/>
</dbReference>
<reference evidence="13" key="1">
    <citation type="submission" date="2021-01" db="EMBL/GenBank/DDBJ databases">
        <authorList>
            <person name="Corre E."/>
            <person name="Pelletier E."/>
            <person name="Niang G."/>
            <person name="Scheremetjew M."/>
            <person name="Finn R."/>
            <person name="Kale V."/>
            <person name="Holt S."/>
            <person name="Cochrane G."/>
            <person name="Meng A."/>
            <person name="Brown T."/>
            <person name="Cohen L."/>
        </authorList>
    </citation>
    <scope>NUCLEOTIDE SEQUENCE</scope>
    <source>
        <strain evidence="13">CCMP1594</strain>
    </source>
</reference>
<comment type="catalytic activity">
    <reaction evidence="9 11">
        <text>2 Fe(III)-[cytochrome b5] + NADH = 2 Fe(II)-[cytochrome b5] + NAD(+) + H(+)</text>
        <dbReference type="Rhea" id="RHEA:46680"/>
        <dbReference type="Rhea" id="RHEA-COMP:10438"/>
        <dbReference type="Rhea" id="RHEA-COMP:10439"/>
        <dbReference type="ChEBI" id="CHEBI:15378"/>
        <dbReference type="ChEBI" id="CHEBI:29033"/>
        <dbReference type="ChEBI" id="CHEBI:29034"/>
        <dbReference type="ChEBI" id="CHEBI:57540"/>
        <dbReference type="ChEBI" id="CHEBI:57945"/>
        <dbReference type="EC" id="1.6.2.2"/>
    </reaction>
</comment>
<dbReference type="GO" id="GO:0090524">
    <property type="term" value="F:cytochrome-b5 reductase activity, acting on NADH"/>
    <property type="evidence" value="ECO:0007669"/>
    <property type="project" value="UniProtKB-EC"/>
</dbReference>
<organism evidence="13">
    <name type="scientific">Eutreptiella gymnastica</name>
    <dbReference type="NCBI Taxonomy" id="73025"/>
    <lineage>
        <taxon>Eukaryota</taxon>
        <taxon>Discoba</taxon>
        <taxon>Euglenozoa</taxon>
        <taxon>Euglenida</taxon>
        <taxon>Spirocuta</taxon>
        <taxon>Euglenophyceae</taxon>
        <taxon>Eutreptiales</taxon>
        <taxon>Eutreptiaceae</taxon>
        <taxon>Eutreptiella</taxon>
    </lineage>
</organism>
<proteinExistence type="inferred from homology"/>
<dbReference type="CDD" id="cd06183">
    <property type="entry name" value="cyt_b5_reduct_like"/>
    <property type="match status" value="1"/>
</dbReference>
<comment type="similarity">
    <text evidence="3 11">Belongs to the flavoprotein pyridine nucleotide cytochrome reductase family.</text>
</comment>
<dbReference type="SUPFAM" id="SSF63380">
    <property type="entry name" value="Riboflavin synthase domain-like"/>
    <property type="match status" value="1"/>
</dbReference>
<feature type="binding site" evidence="10">
    <location>
        <position position="123"/>
    </location>
    <ligand>
        <name>FAD</name>
        <dbReference type="ChEBI" id="CHEBI:57692"/>
    </ligand>
</feature>
<protein>
    <recommendedName>
        <fullName evidence="11">NADH-cytochrome b5 reductase</fullName>
        <ecNumber evidence="11">1.6.2.2</ecNumber>
    </recommendedName>
</protein>
<keyword evidence="8" id="KW-0496">Mitochondrion</keyword>
<dbReference type="FunFam" id="3.40.50.80:FF:000009">
    <property type="entry name" value="NADH-cytochrome b5 reductase"/>
    <property type="match status" value="1"/>
</dbReference>
<dbReference type="PANTHER" id="PTHR19370">
    <property type="entry name" value="NADH-CYTOCHROME B5 REDUCTASE"/>
    <property type="match status" value="1"/>
</dbReference>
<feature type="binding site" evidence="10">
    <location>
        <position position="149"/>
    </location>
    <ligand>
        <name>FAD</name>
        <dbReference type="ChEBI" id="CHEBI:57692"/>
    </ligand>
</feature>
<evidence type="ECO:0000256" key="2">
    <source>
        <dbReference type="ARBA" id="ARBA00004173"/>
    </source>
</evidence>
<dbReference type="GO" id="GO:0005739">
    <property type="term" value="C:mitochondrion"/>
    <property type="evidence" value="ECO:0007669"/>
    <property type="project" value="UniProtKB-SubCell"/>
</dbReference>
<evidence type="ECO:0000256" key="5">
    <source>
        <dbReference type="ARBA" id="ARBA00022827"/>
    </source>
</evidence>
<dbReference type="PRINTS" id="PR00406">
    <property type="entry name" value="CYTB5RDTASE"/>
</dbReference>
<dbReference type="InterPro" id="IPR017927">
    <property type="entry name" value="FAD-bd_FR_type"/>
</dbReference>
<dbReference type="EC" id="1.6.2.2" evidence="11"/>
<feature type="binding site" evidence="10">
    <location>
        <position position="122"/>
    </location>
    <ligand>
        <name>FAD</name>
        <dbReference type="ChEBI" id="CHEBI:57692"/>
    </ligand>
</feature>
<evidence type="ECO:0000259" key="12">
    <source>
        <dbReference type="PROSITE" id="PS51384"/>
    </source>
</evidence>
<feature type="binding site" evidence="10">
    <location>
        <position position="147"/>
    </location>
    <ligand>
        <name>FAD</name>
        <dbReference type="ChEBI" id="CHEBI:57692"/>
    </ligand>
</feature>
<dbReference type="SUPFAM" id="SSF47391">
    <property type="entry name" value="Dimerization-anchoring domain of cAMP-dependent PK regulatory subunit"/>
    <property type="match status" value="1"/>
</dbReference>
<accession>A0A7S4CLB2</accession>
<evidence type="ECO:0000256" key="7">
    <source>
        <dbReference type="ARBA" id="ARBA00023027"/>
    </source>
</evidence>
<keyword evidence="4 10" id="KW-0285">Flavoprotein</keyword>
<evidence type="ECO:0000256" key="1">
    <source>
        <dbReference type="ARBA" id="ARBA00001974"/>
    </source>
</evidence>